<evidence type="ECO:0000313" key="1">
    <source>
        <dbReference type="EMBL" id="EOB08444.1"/>
    </source>
</evidence>
<reference evidence="2" key="1">
    <citation type="journal article" date="2013" name="Nat. Genet.">
        <title>The duck genome and transcriptome provide insight into an avian influenza virus reservoir species.</title>
        <authorList>
            <person name="Huang Y."/>
            <person name="Li Y."/>
            <person name="Burt D.W."/>
            <person name="Chen H."/>
            <person name="Zhang Y."/>
            <person name="Qian W."/>
            <person name="Kim H."/>
            <person name="Gan S."/>
            <person name="Zhao Y."/>
            <person name="Li J."/>
            <person name="Yi K."/>
            <person name="Feng H."/>
            <person name="Zhu P."/>
            <person name="Li B."/>
            <person name="Liu Q."/>
            <person name="Fairley S."/>
            <person name="Magor K.E."/>
            <person name="Du Z."/>
            <person name="Hu X."/>
            <person name="Goodman L."/>
            <person name="Tafer H."/>
            <person name="Vignal A."/>
            <person name="Lee T."/>
            <person name="Kim K.W."/>
            <person name="Sheng Z."/>
            <person name="An Y."/>
            <person name="Searle S."/>
            <person name="Herrero J."/>
            <person name="Groenen M.A."/>
            <person name="Crooijmans R.P."/>
            <person name="Faraut T."/>
            <person name="Cai Q."/>
            <person name="Webster R.G."/>
            <person name="Aldridge J.R."/>
            <person name="Warren W.C."/>
            <person name="Bartschat S."/>
            <person name="Kehr S."/>
            <person name="Marz M."/>
            <person name="Stadler P.F."/>
            <person name="Smith J."/>
            <person name="Kraus R.H."/>
            <person name="Zhao Y."/>
            <person name="Ren L."/>
            <person name="Fei J."/>
            <person name="Morisson M."/>
            <person name="Kaiser P."/>
            <person name="Griffin D.K."/>
            <person name="Rao M."/>
            <person name="Pitel F."/>
            <person name="Wang J."/>
            <person name="Li N."/>
        </authorList>
    </citation>
    <scope>NUCLEOTIDE SEQUENCE [LARGE SCALE GENOMIC DNA]</scope>
</reference>
<dbReference type="GO" id="GO:0004386">
    <property type="term" value="F:helicase activity"/>
    <property type="evidence" value="ECO:0007669"/>
    <property type="project" value="UniProtKB-KW"/>
</dbReference>
<name>R0LRV0_ANAPL</name>
<proteinExistence type="predicted"/>
<keyword evidence="1" id="KW-0347">Helicase</keyword>
<dbReference type="Proteomes" id="UP000296049">
    <property type="component" value="Unassembled WGS sequence"/>
</dbReference>
<dbReference type="EMBL" id="KB742446">
    <property type="protein sequence ID" value="EOB08444.1"/>
    <property type="molecule type" value="Genomic_DNA"/>
</dbReference>
<gene>
    <name evidence="1" type="ORF">Anapl_09235</name>
</gene>
<keyword evidence="1" id="KW-0547">Nucleotide-binding</keyword>
<keyword evidence="1" id="KW-0378">Hydrolase</keyword>
<organism evidence="1 2">
    <name type="scientific">Anas platyrhynchos</name>
    <name type="common">Mallard</name>
    <name type="synonym">Anas boschas</name>
    <dbReference type="NCBI Taxonomy" id="8839"/>
    <lineage>
        <taxon>Eukaryota</taxon>
        <taxon>Metazoa</taxon>
        <taxon>Chordata</taxon>
        <taxon>Craniata</taxon>
        <taxon>Vertebrata</taxon>
        <taxon>Euteleostomi</taxon>
        <taxon>Archelosauria</taxon>
        <taxon>Archosauria</taxon>
        <taxon>Dinosauria</taxon>
        <taxon>Saurischia</taxon>
        <taxon>Theropoda</taxon>
        <taxon>Coelurosauria</taxon>
        <taxon>Aves</taxon>
        <taxon>Neognathae</taxon>
        <taxon>Galloanserae</taxon>
        <taxon>Anseriformes</taxon>
        <taxon>Anatidae</taxon>
        <taxon>Anatinae</taxon>
        <taxon>Anas</taxon>
    </lineage>
</organism>
<evidence type="ECO:0000313" key="2">
    <source>
        <dbReference type="Proteomes" id="UP000296049"/>
    </source>
</evidence>
<sequence>MHTKRYHRLSTRLCVNKECLMTQPFNSTGPDNNLDVVISLLAFGSTPMSAATRRRGKFLTLRGTMPSTSHLFKLKMPHSVAACIPAVHAAMEALTVEVTKDLGII</sequence>
<keyword evidence="1" id="KW-0067">ATP-binding</keyword>
<keyword evidence="2" id="KW-1185">Reference proteome</keyword>
<protein>
    <submittedName>
        <fullName evidence="1">ATP-dependent RNA helicase A-like protein</fullName>
    </submittedName>
</protein>
<dbReference type="AlphaFoldDB" id="R0LRV0"/>
<accession>R0LRV0</accession>